<evidence type="ECO:0000256" key="3">
    <source>
        <dbReference type="ARBA" id="ARBA00022692"/>
    </source>
</evidence>
<dbReference type="Proteomes" id="UP000037729">
    <property type="component" value="Unassembled WGS sequence"/>
</dbReference>
<evidence type="ECO:0000313" key="11">
    <source>
        <dbReference type="Proteomes" id="UP000037729"/>
    </source>
</evidence>
<evidence type="ECO:0000259" key="7">
    <source>
        <dbReference type="Pfam" id="PF02308"/>
    </source>
</evidence>
<dbReference type="Pfam" id="PF13194">
    <property type="entry name" value="DUF4010"/>
    <property type="match status" value="1"/>
</dbReference>
<dbReference type="AlphaFoldDB" id="A0A0N0BNX6"/>
<comment type="subcellular location">
    <subcellularLocation>
        <location evidence="1">Cell membrane</location>
        <topology evidence="1">Multi-pass membrane protein</topology>
    </subcellularLocation>
</comment>
<evidence type="ECO:0000256" key="6">
    <source>
        <dbReference type="SAM" id="Phobius"/>
    </source>
</evidence>
<evidence type="ECO:0000256" key="1">
    <source>
        <dbReference type="ARBA" id="ARBA00004651"/>
    </source>
</evidence>
<feature type="domain" description="DUF4010" evidence="8">
    <location>
        <begin position="194"/>
        <end position="396"/>
    </location>
</feature>
<feature type="transmembrane region" description="Helical" evidence="6">
    <location>
        <begin position="276"/>
        <end position="297"/>
    </location>
</feature>
<evidence type="ECO:0000256" key="4">
    <source>
        <dbReference type="ARBA" id="ARBA00022989"/>
    </source>
</evidence>
<feature type="transmembrane region" description="Helical" evidence="6">
    <location>
        <begin position="43"/>
        <end position="61"/>
    </location>
</feature>
<feature type="transmembrane region" description="Helical" evidence="6">
    <location>
        <begin position="15"/>
        <end position="34"/>
    </location>
</feature>
<name>A0A0N0BNX6_9EURY</name>
<keyword evidence="5 6" id="KW-0472">Membrane</keyword>
<feature type="transmembrane region" description="Helical" evidence="6">
    <location>
        <begin position="67"/>
        <end position="87"/>
    </location>
</feature>
<evidence type="ECO:0000313" key="10">
    <source>
        <dbReference type="EMBL" id="NLV06517.1"/>
    </source>
</evidence>
<dbReference type="PANTHER" id="PTHR39084:SF1">
    <property type="entry name" value="DUF4010 DOMAIN-CONTAINING PROTEIN"/>
    <property type="match status" value="1"/>
</dbReference>
<feature type="transmembrane region" description="Helical" evidence="6">
    <location>
        <begin position="187"/>
        <end position="206"/>
    </location>
</feature>
<evidence type="ECO:0000256" key="2">
    <source>
        <dbReference type="ARBA" id="ARBA00022475"/>
    </source>
</evidence>
<gene>
    <name evidence="9" type="ORF">AMS69_11845</name>
    <name evidence="10" type="ORF">GOC83_10300</name>
</gene>
<dbReference type="Pfam" id="PF02308">
    <property type="entry name" value="MgtC"/>
    <property type="match status" value="1"/>
</dbReference>
<feature type="transmembrane region" description="Helical" evidence="6">
    <location>
        <begin position="150"/>
        <end position="167"/>
    </location>
</feature>
<keyword evidence="4 6" id="KW-1133">Transmembrane helix</keyword>
<dbReference type="PANTHER" id="PTHR39084">
    <property type="entry name" value="MEMBRANE PROTEIN-RELATED"/>
    <property type="match status" value="1"/>
</dbReference>
<feature type="transmembrane region" description="Helical" evidence="6">
    <location>
        <begin position="213"/>
        <end position="234"/>
    </location>
</feature>
<dbReference type="InterPro" id="IPR003416">
    <property type="entry name" value="MgtC/SapB/SrpB/YhiD_fam"/>
</dbReference>
<evidence type="ECO:0000313" key="9">
    <source>
        <dbReference type="EMBL" id="KOX93130.1"/>
    </source>
</evidence>
<feature type="transmembrane region" description="Helical" evidence="6">
    <location>
        <begin position="376"/>
        <end position="395"/>
    </location>
</feature>
<reference evidence="10" key="2">
    <citation type="submission" date="2019-12" db="EMBL/GenBank/DDBJ databases">
        <title>The whole-genome sequencing of Haloarcula japonica strain pws8.</title>
        <authorList>
            <person name="Verma D.K."/>
            <person name="Gopal K."/>
            <person name="Prasad E.S."/>
        </authorList>
    </citation>
    <scope>NUCLEOTIDE SEQUENCE</scope>
    <source>
        <strain evidence="10">Pws8</strain>
    </source>
</reference>
<keyword evidence="3 6" id="KW-0812">Transmembrane</keyword>
<dbReference type="RefSeq" id="WP_053968264.1">
    <property type="nucleotide sequence ID" value="NZ_JAWJXX010000005.1"/>
</dbReference>
<dbReference type="PRINTS" id="PR01837">
    <property type="entry name" value="MGTCSAPBPROT"/>
</dbReference>
<dbReference type="InterPro" id="IPR025105">
    <property type="entry name" value="DUF4010"/>
</dbReference>
<dbReference type="Proteomes" id="UP000610611">
    <property type="component" value="Unassembled WGS sequence"/>
</dbReference>
<evidence type="ECO:0000259" key="8">
    <source>
        <dbReference type="Pfam" id="PF13194"/>
    </source>
</evidence>
<dbReference type="GO" id="GO:0005886">
    <property type="term" value="C:plasma membrane"/>
    <property type="evidence" value="ECO:0007669"/>
    <property type="project" value="UniProtKB-SubCell"/>
</dbReference>
<feature type="transmembrane region" description="Helical" evidence="6">
    <location>
        <begin position="246"/>
        <end position="269"/>
    </location>
</feature>
<feature type="domain" description="MgtC/SapB/SrpB/YhiD N-terminal" evidence="7">
    <location>
        <begin position="22"/>
        <end position="140"/>
    </location>
</feature>
<sequence>MCPMSILLQFSPEPVQTTVFRILLAGALGMFLGLEREWSQKSAGVRTFALISLLAAVFTLIENQALLVVGGVLVIVQGVLLAVQGLLGTAEEEGLSLTTSVSMLVAYGIGALVAQGFILEGVSVAVFSSLLLVLKRELHSLAWGLTREELRSATEFAIIAFVIYPLLPSEPVELPGGLVDVAVELRVIWLMVLFVAGIGIVNYAIVQTYGSRGIAVTGFFGGLASSTAVVGTMLDHVRQRPDATSYAVAAILLADAAMALRNLLITVFFTIERGVLVEAIVPLGAVIVGSVVVAAYTADWSETVDMGLESPFSLRNALAFGGVFLLVVVAGGFAETQFGTAGLYVTSALSGLVSSAGATTSAVLLYRGGAIDGPTAMVAILTATAASIMIKAALTAPGPNRAFATRVAFWSSVVLGIATVLALWLLI</sequence>
<protein>
    <submittedName>
        <fullName evidence="10">DUF4010 domain-containing protein</fullName>
    </submittedName>
    <submittedName>
        <fullName evidence="9">MgtC/SapB transporter</fullName>
    </submittedName>
</protein>
<feature type="transmembrane region" description="Helical" evidence="6">
    <location>
        <begin position="118"/>
        <end position="138"/>
    </location>
</feature>
<dbReference type="InterPro" id="IPR049177">
    <property type="entry name" value="MgtC_SapB_SrpB_YhiD_N"/>
</dbReference>
<dbReference type="PATRIC" id="fig|1705562.3.peg.557"/>
<feature type="transmembrane region" description="Helical" evidence="6">
    <location>
        <begin position="317"/>
        <end position="334"/>
    </location>
</feature>
<feature type="transmembrane region" description="Helical" evidence="6">
    <location>
        <begin position="407"/>
        <end position="426"/>
    </location>
</feature>
<feature type="transmembrane region" description="Helical" evidence="6">
    <location>
        <begin position="341"/>
        <end position="364"/>
    </location>
</feature>
<comment type="caution">
    <text evidence="9">The sequence shown here is derived from an EMBL/GenBank/DDBJ whole genome shotgun (WGS) entry which is preliminary data.</text>
</comment>
<dbReference type="EMBL" id="LIUF01000003">
    <property type="protein sequence ID" value="KOX93130.1"/>
    <property type="molecule type" value="Genomic_DNA"/>
</dbReference>
<evidence type="ECO:0000256" key="5">
    <source>
        <dbReference type="ARBA" id="ARBA00023136"/>
    </source>
</evidence>
<keyword evidence="2" id="KW-1003">Cell membrane</keyword>
<keyword evidence="11" id="KW-1185">Reference proteome</keyword>
<dbReference type="EMBL" id="WOWB01000001">
    <property type="protein sequence ID" value="NLV06517.1"/>
    <property type="molecule type" value="Genomic_DNA"/>
</dbReference>
<proteinExistence type="predicted"/>
<reference evidence="9 11" key="1">
    <citation type="submission" date="2015-08" db="EMBL/GenBank/DDBJ databases">
        <title>Genomes of Isolates from Cabo Rojo, PR.</title>
        <authorList>
            <person name="Sanchez-Nieves R.L."/>
            <person name="Montalvo-Rodriguez R."/>
        </authorList>
    </citation>
    <scope>NUCLEOTIDE SEQUENCE [LARGE SCALE GENOMIC DNA]</scope>
    <source>
        <strain evidence="9 11">SL3</strain>
    </source>
</reference>
<accession>A0A0N0BNX6</accession>
<organism evidence="9 11">
    <name type="scientific">Haloarcula rubripromontorii</name>
    <dbReference type="NCBI Taxonomy" id="1705562"/>
    <lineage>
        <taxon>Archaea</taxon>
        <taxon>Methanobacteriati</taxon>
        <taxon>Methanobacteriota</taxon>
        <taxon>Stenosarchaea group</taxon>
        <taxon>Halobacteria</taxon>
        <taxon>Halobacteriales</taxon>
        <taxon>Haloarculaceae</taxon>
        <taxon>Haloarcula</taxon>
    </lineage>
</organism>
<dbReference type="OrthoDB" id="187863at2157"/>